<evidence type="ECO:0000259" key="2">
    <source>
        <dbReference type="Pfam" id="PF00266"/>
    </source>
</evidence>
<dbReference type="InterPro" id="IPR000192">
    <property type="entry name" value="Aminotrans_V_dom"/>
</dbReference>
<evidence type="ECO:0000256" key="1">
    <source>
        <dbReference type="ARBA" id="ARBA00022898"/>
    </source>
</evidence>
<dbReference type="Proteomes" id="UP001379949">
    <property type="component" value="Unassembled WGS sequence"/>
</dbReference>
<dbReference type="InterPro" id="IPR011340">
    <property type="entry name" value="Cys_dSase-rel"/>
</dbReference>
<accession>A0ABU9G299</accession>
<comment type="caution">
    <text evidence="3">The sequence shown here is derived from an EMBL/GenBank/DDBJ whole genome shotgun (WGS) entry which is preliminary data.</text>
</comment>
<dbReference type="Pfam" id="PF00266">
    <property type="entry name" value="Aminotran_5"/>
    <property type="match status" value="1"/>
</dbReference>
<proteinExistence type="predicted"/>
<dbReference type="PANTHER" id="PTHR43586:SF21">
    <property type="entry name" value="PYRIDOXAL PHOSPHATE (PLP)-DEPENDENT ASPARTATE AMINOTRANSFERASE SUPERFAMILY"/>
    <property type="match status" value="1"/>
</dbReference>
<reference evidence="3 4" key="1">
    <citation type="submission" date="2024-02" db="EMBL/GenBank/DDBJ databases">
        <title>Bacteria isolated from the canopy kelp, Nereocystis luetkeana.</title>
        <authorList>
            <person name="Pfister C.A."/>
            <person name="Younker I.T."/>
            <person name="Light S.H."/>
        </authorList>
    </citation>
    <scope>NUCLEOTIDE SEQUENCE [LARGE SCALE GENOMIC DNA]</scope>
    <source>
        <strain evidence="3 4">TI.4.07</strain>
    </source>
</reference>
<name>A0ABU9G299_9GAMM</name>
<dbReference type="PANTHER" id="PTHR43586">
    <property type="entry name" value="CYSTEINE DESULFURASE"/>
    <property type="match status" value="1"/>
</dbReference>
<dbReference type="EMBL" id="JBAKAR010000003">
    <property type="protein sequence ID" value="MEL0612601.1"/>
    <property type="molecule type" value="Genomic_DNA"/>
</dbReference>
<dbReference type="InterPro" id="IPR015422">
    <property type="entry name" value="PyrdxlP-dep_Trfase_small"/>
</dbReference>
<dbReference type="Gene3D" id="3.90.1150.10">
    <property type="entry name" value="Aspartate Aminotransferase, domain 1"/>
    <property type="match status" value="1"/>
</dbReference>
<dbReference type="NCBIfam" id="TIGR01976">
    <property type="entry name" value="am_tr_V_VC1184"/>
    <property type="match status" value="1"/>
</dbReference>
<sequence length="416" mass="45983">MHHLDQCRALFPALNYQHNGQSAIFLDGPGGSQVSLGVLNAMQEYLGRFNANLGGAYFSSKETEKVMHQARLAAKDLYNASSEQEIIFGANATSINFHMSRAIAREWQAGDEIIVTNLDHYSNVSPWVLLAEEKGVLVHYVQVNETDCTLDLAHLESLLNSKTRLVAFTCASNVTGSIVPLNEVMTLIKTHTNAITYLDAVHYAPHHAIDVQALDCDFLVSSAYKYFGPHLGVLYAKASTLSQLTPYKVAPAKNIDPNRWETGTQNYEAMAGYLACIDYLASLGEQSLGKQGGDRRARLLSAFEQIRKHEEALSQTLIQELTKIPSLTLYGIESLDRLSARTPTIAFRIKGIEPRAVSEFFGEQAICLWDGNFYAQGLYDQLGITDKGGVVRVGCLHYNTQEEVLIFCQKLQALVG</sequence>
<dbReference type="InterPro" id="IPR015421">
    <property type="entry name" value="PyrdxlP-dep_Trfase_major"/>
</dbReference>
<feature type="domain" description="Aminotransferase class V" evidence="2">
    <location>
        <begin position="24"/>
        <end position="405"/>
    </location>
</feature>
<evidence type="ECO:0000313" key="4">
    <source>
        <dbReference type="Proteomes" id="UP001379949"/>
    </source>
</evidence>
<keyword evidence="4" id="KW-1185">Reference proteome</keyword>
<gene>
    <name evidence="3" type="ORF">V6242_05555</name>
</gene>
<dbReference type="SUPFAM" id="SSF53383">
    <property type="entry name" value="PLP-dependent transferases"/>
    <property type="match status" value="1"/>
</dbReference>
<dbReference type="RefSeq" id="WP_341564058.1">
    <property type="nucleotide sequence ID" value="NZ_JBAKAQ010000003.1"/>
</dbReference>
<organism evidence="3 4">
    <name type="scientific">Marinomonas arenicola</name>
    <dbReference type="NCBI Taxonomy" id="569601"/>
    <lineage>
        <taxon>Bacteria</taxon>
        <taxon>Pseudomonadati</taxon>
        <taxon>Pseudomonadota</taxon>
        <taxon>Gammaproteobacteria</taxon>
        <taxon>Oceanospirillales</taxon>
        <taxon>Oceanospirillaceae</taxon>
        <taxon>Marinomonas</taxon>
    </lineage>
</organism>
<evidence type="ECO:0000313" key="3">
    <source>
        <dbReference type="EMBL" id="MEL0612601.1"/>
    </source>
</evidence>
<dbReference type="InterPro" id="IPR015424">
    <property type="entry name" value="PyrdxlP-dep_Trfase"/>
</dbReference>
<keyword evidence="1" id="KW-0663">Pyridoxal phosphate</keyword>
<dbReference type="Gene3D" id="3.40.640.10">
    <property type="entry name" value="Type I PLP-dependent aspartate aminotransferase-like (Major domain)"/>
    <property type="match status" value="1"/>
</dbReference>
<protein>
    <submittedName>
        <fullName evidence="3">Cysteine desulfurase-like protein</fullName>
    </submittedName>
</protein>